<keyword evidence="8" id="KW-0677">Repeat</keyword>
<keyword evidence="6" id="KW-0597">Phosphoprotein</keyword>
<evidence type="ECO:0000256" key="11">
    <source>
        <dbReference type="ARBA" id="ARBA00022840"/>
    </source>
</evidence>
<evidence type="ECO:0000256" key="14">
    <source>
        <dbReference type="ARBA" id="ARBA00048679"/>
    </source>
</evidence>
<feature type="domain" description="AGC-kinase C-terminal" evidence="19">
    <location>
        <begin position="1408"/>
        <end position="1476"/>
    </location>
</feature>
<evidence type="ECO:0000256" key="3">
    <source>
        <dbReference type="ARBA" id="ARBA00009804"/>
    </source>
</evidence>
<dbReference type="InterPro" id="IPR000961">
    <property type="entry name" value="AGC-kinase_C"/>
</dbReference>
<evidence type="ECO:0000256" key="7">
    <source>
        <dbReference type="ARBA" id="ARBA00022679"/>
    </source>
</evidence>
<feature type="compositionally biased region" description="Basic and acidic residues" evidence="17">
    <location>
        <begin position="1043"/>
        <end position="1053"/>
    </location>
</feature>
<feature type="region of interest" description="Disordered" evidence="17">
    <location>
        <begin position="615"/>
        <end position="648"/>
    </location>
</feature>
<feature type="coiled-coil region" evidence="16">
    <location>
        <begin position="689"/>
        <end position="891"/>
    </location>
</feature>
<dbReference type="GO" id="GO:0005634">
    <property type="term" value="C:nucleus"/>
    <property type="evidence" value="ECO:0007669"/>
    <property type="project" value="UniProtKB-SubCell"/>
</dbReference>
<organism evidence="20 21">
    <name type="scientific">Crotalus adamanteus</name>
    <name type="common">Eastern diamondback rattlesnake</name>
    <dbReference type="NCBI Taxonomy" id="8729"/>
    <lineage>
        <taxon>Eukaryota</taxon>
        <taxon>Metazoa</taxon>
        <taxon>Chordata</taxon>
        <taxon>Craniata</taxon>
        <taxon>Vertebrata</taxon>
        <taxon>Euteleostomi</taxon>
        <taxon>Lepidosauria</taxon>
        <taxon>Squamata</taxon>
        <taxon>Bifurcata</taxon>
        <taxon>Unidentata</taxon>
        <taxon>Episquamata</taxon>
        <taxon>Toxicofera</taxon>
        <taxon>Serpentes</taxon>
        <taxon>Colubroidea</taxon>
        <taxon>Viperidae</taxon>
        <taxon>Crotalinae</taxon>
        <taxon>Crotalus</taxon>
    </lineage>
</organism>
<evidence type="ECO:0000313" key="20">
    <source>
        <dbReference type="EMBL" id="KAK9391152.1"/>
    </source>
</evidence>
<keyword evidence="12" id="KW-0539">Nucleus</keyword>
<dbReference type="EMBL" id="JAOTOJ010000019">
    <property type="protein sequence ID" value="KAK9391152.1"/>
    <property type="molecule type" value="Genomic_DNA"/>
</dbReference>
<accession>A0AAW1APA7</accession>
<dbReference type="FunFam" id="1.10.510.10:FF:000157">
    <property type="entry name" value="Ribosomal protein S6 kinase"/>
    <property type="match status" value="1"/>
</dbReference>
<evidence type="ECO:0000256" key="6">
    <source>
        <dbReference type="ARBA" id="ARBA00022553"/>
    </source>
</evidence>
<evidence type="ECO:0000256" key="17">
    <source>
        <dbReference type="SAM" id="MobiDB-lite"/>
    </source>
</evidence>
<feature type="coiled-coil region" evidence="16">
    <location>
        <begin position="34"/>
        <end position="85"/>
    </location>
</feature>
<evidence type="ECO:0000256" key="13">
    <source>
        <dbReference type="ARBA" id="ARBA00047899"/>
    </source>
</evidence>
<dbReference type="CDD" id="cd14180">
    <property type="entry name" value="STKc_MSK2_C"/>
    <property type="match status" value="1"/>
</dbReference>
<feature type="binding site" evidence="15">
    <location>
        <position position="1544"/>
    </location>
    <ligand>
        <name>ATP</name>
        <dbReference type="ChEBI" id="CHEBI:30616"/>
    </ligand>
</feature>
<evidence type="ECO:0000313" key="21">
    <source>
        <dbReference type="Proteomes" id="UP001474421"/>
    </source>
</evidence>
<evidence type="ECO:0000256" key="9">
    <source>
        <dbReference type="ARBA" id="ARBA00022741"/>
    </source>
</evidence>
<evidence type="ECO:0000256" key="5">
    <source>
        <dbReference type="ARBA" id="ARBA00022527"/>
    </source>
</evidence>
<feature type="region of interest" description="Disordered" evidence="17">
    <location>
        <begin position="923"/>
        <end position="1010"/>
    </location>
</feature>
<feature type="compositionally biased region" description="Low complexity" evidence="17">
    <location>
        <begin position="1022"/>
        <end position="1037"/>
    </location>
</feature>
<feature type="compositionally biased region" description="Basic and acidic residues" evidence="17">
    <location>
        <begin position="1082"/>
        <end position="1092"/>
    </location>
</feature>
<dbReference type="PROSITE" id="PS50011">
    <property type="entry name" value="PROTEIN_KINASE_DOM"/>
    <property type="match status" value="2"/>
</dbReference>
<feature type="compositionally biased region" description="Basic and acidic residues" evidence="17">
    <location>
        <begin position="511"/>
        <end position="523"/>
    </location>
</feature>
<dbReference type="InterPro" id="IPR017441">
    <property type="entry name" value="Protein_kinase_ATP_BS"/>
</dbReference>
<evidence type="ECO:0000256" key="8">
    <source>
        <dbReference type="ARBA" id="ARBA00022737"/>
    </source>
</evidence>
<protein>
    <recommendedName>
        <fullName evidence="4">non-specific serine/threonine protein kinase</fullName>
        <ecNumber evidence="4">2.7.11.1</ecNumber>
    </recommendedName>
</protein>
<comment type="catalytic activity">
    <reaction evidence="14">
        <text>L-seryl-[protein] + ATP = O-phospho-L-seryl-[protein] + ADP + H(+)</text>
        <dbReference type="Rhea" id="RHEA:17989"/>
        <dbReference type="Rhea" id="RHEA-COMP:9863"/>
        <dbReference type="Rhea" id="RHEA-COMP:11604"/>
        <dbReference type="ChEBI" id="CHEBI:15378"/>
        <dbReference type="ChEBI" id="CHEBI:29999"/>
        <dbReference type="ChEBI" id="CHEBI:30616"/>
        <dbReference type="ChEBI" id="CHEBI:83421"/>
        <dbReference type="ChEBI" id="CHEBI:456216"/>
        <dbReference type="EC" id="2.7.11.1"/>
    </reaction>
</comment>
<feature type="region of interest" description="Disordered" evidence="17">
    <location>
        <begin position="1082"/>
        <end position="1113"/>
    </location>
</feature>
<feature type="compositionally biased region" description="Basic and acidic residues" evidence="17">
    <location>
        <begin position="211"/>
        <end position="232"/>
    </location>
</feature>
<evidence type="ECO:0000259" key="18">
    <source>
        <dbReference type="PROSITE" id="PS50011"/>
    </source>
</evidence>
<dbReference type="SMART" id="SM00133">
    <property type="entry name" value="S_TK_X"/>
    <property type="match status" value="1"/>
</dbReference>
<comment type="caution">
    <text evidence="20">The sequence shown here is derived from an EMBL/GenBank/DDBJ whole genome shotgun (WGS) entry which is preliminary data.</text>
</comment>
<dbReference type="InterPro" id="IPR000719">
    <property type="entry name" value="Prot_kinase_dom"/>
</dbReference>
<dbReference type="GO" id="GO:0004674">
    <property type="term" value="F:protein serine/threonine kinase activity"/>
    <property type="evidence" value="ECO:0007669"/>
    <property type="project" value="UniProtKB-KW"/>
</dbReference>
<feature type="binding site" evidence="15">
    <location>
        <position position="1171"/>
    </location>
    <ligand>
        <name>ATP</name>
        <dbReference type="ChEBI" id="CHEBI:30616"/>
    </ligand>
</feature>
<feature type="domain" description="Protein kinase" evidence="18">
    <location>
        <begin position="1139"/>
        <end position="1407"/>
    </location>
</feature>
<dbReference type="InterPro" id="IPR008271">
    <property type="entry name" value="Ser/Thr_kinase_AS"/>
</dbReference>
<dbReference type="PROSITE" id="PS00107">
    <property type="entry name" value="PROTEIN_KINASE_ATP"/>
    <property type="match status" value="2"/>
</dbReference>
<dbReference type="PROSITE" id="PS51285">
    <property type="entry name" value="AGC_KINASE_CTER"/>
    <property type="match status" value="1"/>
</dbReference>
<comment type="catalytic activity">
    <reaction evidence="13">
        <text>L-threonyl-[protein] + ATP = O-phospho-L-threonyl-[protein] + ADP + H(+)</text>
        <dbReference type="Rhea" id="RHEA:46608"/>
        <dbReference type="Rhea" id="RHEA-COMP:11060"/>
        <dbReference type="Rhea" id="RHEA-COMP:11605"/>
        <dbReference type="ChEBI" id="CHEBI:15378"/>
        <dbReference type="ChEBI" id="CHEBI:30013"/>
        <dbReference type="ChEBI" id="CHEBI:30616"/>
        <dbReference type="ChEBI" id="CHEBI:61977"/>
        <dbReference type="ChEBI" id="CHEBI:456216"/>
        <dbReference type="EC" id="2.7.11.1"/>
    </reaction>
</comment>
<gene>
    <name evidence="20" type="ORF">NXF25_018482</name>
</gene>
<comment type="cofactor">
    <cofactor evidence="1">
        <name>Mg(2+)</name>
        <dbReference type="ChEBI" id="CHEBI:18420"/>
    </cofactor>
</comment>
<dbReference type="Gene3D" id="1.10.510.10">
    <property type="entry name" value="Transferase(Phosphotransferase) domain 1"/>
    <property type="match status" value="2"/>
</dbReference>
<feature type="compositionally biased region" description="Low complexity" evidence="17">
    <location>
        <begin position="1847"/>
        <end position="1861"/>
    </location>
</feature>
<keyword evidence="11 15" id="KW-0067">ATP-binding</keyword>
<reference evidence="20 21" key="1">
    <citation type="journal article" date="2024" name="Proc. Natl. Acad. Sci. U.S.A.">
        <title>The genetic regulatory architecture and epigenomic basis for age-related changes in rattlesnake venom.</title>
        <authorList>
            <person name="Hogan M.P."/>
            <person name="Holding M.L."/>
            <person name="Nystrom G.S."/>
            <person name="Colston T.J."/>
            <person name="Bartlett D.A."/>
            <person name="Mason A.J."/>
            <person name="Ellsworth S.A."/>
            <person name="Rautsaw R.M."/>
            <person name="Lawrence K.C."/>
            <person name="Strickland J.L."/>
            <person name="He B."/>
            <person name="Fraser P."/>
            <person name="Margres M.J."/>
            <person name="Gilbert D.M."/>
            <person name="Gibbs H.L."/>
            <person name="Parkinson C.L."/>
            <person name="Rokyta D.R."/>
        </authorList>
    </citation>
    <scope>NUCLEOTIDE SEQUENCE [LARGE SCALE GENOMIC DNA]</scope>
    <source>
        <strain evidence="20">DRR0105</strain>
    </source>
</reference>
<feature type="compositionally biased region" description="Basic and acidic residues" evidence="17">
    <location>
        <begin position="195"/>
        <end position="204"/>
    </location>
</feature>
<dbReference type="FunFam" id="3.30.200.20:FF:000208">
    <property type="entry name" value="Ribosomal protein S6 kinase"/>
    <property type="match status" value="1"/>
</dbReference>
<feature type="compositionally biased region" description="Low complexity" evidence="17">
    <location>
        <begin position="931"/>
        <end position="943"/>
    </location>
</feature>
<dbReference type="PANTHER" id="PTHR24351">
    <property type="entry name" value="RIBOSOMAL PROTEIN S6 KINASE"/>
    <property type="match status" value="1"/>
</dbReference>
<dbReference type="EC" id="2.7.11.1" evidence="4"/>
<dbReference type="SMART" id="SM00220">
    <property type="entry name" value="S_TKc"/>
    <property type="match status" value="2"/>
</dbReference>
<feature type="region of interest" description="Disordered" evidence="17">
    <location>
        <begin position="1831"/>
        <end position="1877"/>
    </location>
</feature>
<dbReference type="SUPFAM" id="SSF56112">
    <property type="entry name" value="Protein kinase-like (PK-like)"/>
    <property type="match status" value="2"/>
</dbReference>
<keyword evidence="10 20" id="KW-0418">Kinase</keyword>
<dbReference type="PROSITE" id="PS00108">
    <property type="entry name" value="PROTEIN_KINASE_ST"/>
    <property type="match status" value="2"/>
</dbReference>
<feature type="region of interest" description="Disordered" evidence="17">
    <location>
        <begin position="195"/>
        <end position="298"/>
    </location>
</feature>
<feature type="domain" description="Protein kinase" evidence="18">
    <location>
        <begin position="1515"/>
        <end position="1776"/>
    </location>
</feature>
<name>A0AAW1APA7_CROAD</name>
<sequence>MPERQACPDVIGKCEPHSDRQSLNLPLLTQNRTLAGEARQARLYQDELDALREKALRAERLQSELTALRERMPALERCRAQLKEERDFSKALLEAKATMEEELDAAYARGQRLSRAEKENLNLQNHLNQIQEEREQLSYRSEELLRENLVLKKQLQETLKNSRTESCSEDSHWDANEFPEVPLLLVSEMKEANRLPALEKENREHRRSKSKNIEADLKKANPDGLPERRPSQAEEENLTDAQERKPGILTHRKSQTAEGRAPQPESETSLAETKAALSRAQTQLREAEQKREAESGQAASLQEKLRRVQEAYAEAQEECDRWHSETERLVEEIQALEREKETLKAGSQVLQDAATRAEVHLSQVQQSLRKEHLRSTQLAQKLQQREEELGEAQQELQNLQRSLEHHRVSLAQLGAEKEALEEALGQAESCRRQGDKESWRLKAKSQAQEDALAEQGRHLALLEAQTCQQAAELNSLQEVLQSLGQLEQENASLRKRLDDQEKVAALLEQELVREKAGPSRENPDELQDQPWKKQQNPQLETSTSHPKTRNSPKGQPESSPIGQFEELHCPKEPPVQPQDTVLQGEDSALTGRLTQLESLASSLETVLLGLARQKAEGREGDGHPQPGNSTSQRSLLARQLSEVRQRSGRHEAEVQTVWLEAEAWRRHYEHLRLDHDRLALLHRQQGEELERTLSEQAGLKAALRGLEKEQRELESRCNQLLGQKNSLELQEVALQAQKERLEVAKRQHRDLAEQHANLKEEHERVKQALVQAERAQDDLHGELQGTQNRLTGLQLEQAKLEAENAALKEQNQQLDTALGRLSTQCELLVQLKGKQEEENRHLLQEIQLLSRENRQLLERSMENREQFQEEQRQYHDKLGELRREKQKLVEKIMDQYRVLEPAIPRGKKSNWIAGKIRRLMKLRREQPRPMAEGAGSSSESLAGPEDHGLDSTASSAPSSPFLLRKASSNLSIPESQPVPFRHSRLSSRMPATEPSGFGDEEGQEDTPRRRFRQRRLGVLWGAAEDPAAPAGESEPPSQLSTTSEEKRGLEEKAAAAAAAAGARSLAAPGSVCGPQHVRRAEAALDRRGRKEGGGGGGGGGRRLGGPAMGDGTEEETVELPLTNANLTGHDEEKVGMENFELLKVLGTGAYGKVFLVRKLTGHDANKLYAMKVLRKAAIVAKAKTTEHTRTERTVLEHVRQSPFLVTLHYAFQTDSKLHLILDYVSGGELFTHLYQRDHFTEEEVRFYSGEIILALEHLHKLGIIYRDVKLENILLDNEGHVVLTDFGLSKEFVTEDRERTFSFCGTIEYMAPEIVRSKSGHGKSVDWWSLGILVFELLTGASPFTLEGEKNSQAEVSRRILKCSPPFPSLIGHEARDLLQKLLCKDPKKRLGSGPTGAQEIKEHPFFRGLDWVELAARQVRPPFKPLIRHELDVRNFAEEFTSLEPIYSPAGTPPSLDRVFQGYSFIAPSILFNRNAVTADVLEAALDGERPGSSAVARSAMMKDSSFFQKYEMDLVEPPLGEGSFSVCRRCRHRQNGTEFAVKIISKRMEVNTQREVAALQICETHPNIVKLHDVHHDQYHTYLVMELLRGGELLDRIKKKQHFSESEASQIMRSLVSAVSFMHDSGVVHRDLKPENILYADESEGAPVKVIDFGFARLCPQNSQPMQTPCFTLQYAAPELFQDAGYDESCDLWSLGVILYTMLSGQVPFHSSQEGSAVSHAADIMHKIKEGQFSLESEAWRNVSEEAKELVRGLLTVDPAKRLKMSNLRYNEWLQDGSALSSTPLMTPDILESSGPAVRTGVNVTFMAFNKGKREGFFLKSVENAPLAKRRKLKMSSTGAEGRRSSSSSSSSSSSGSSSCPPKAKIPTIRHDPPL</sequence>
<keyword evidence="16" id="KW-0175">Coiled coil</keyword>
<dbReference type="FunFam" id="3.30.200.20:FF:000686">
    <property type="entry name" value="Ribosomal protein S6 kinase"/>
    <property type="match status" value="1"/>
</dbReference>
<feature type="compositionally biased region" description="Polar residues" evidence="17">
    <location>
        <begin position="532"/>
        <end position="561"/>
    </location>
</feature>
<evidence type="ECO:0000256" key="12">
    <source>
        <dbReference type="ARBA" id="ARBA00023242"/>
    </source>
</evidence>
<keyword evidence="7" id="KW-0808">Transferase</keyword>
<dbReference type="Gene3D" id="3.30.200.20">
    <property type="entry name" value="Phosphorylase Kinase, domain 1"/>
    <property type="match status" value="2"/>
</dbReference>
<keyword evidence="9 15" id="KW-0547">Nucleotide-binding</keyword>
<feature type="region of interest" description="Disordered" evidence="17">
    <location>
        <begin position="511"/>
        <end position="579"/>
    </location>
</feature>
<dbReference type="Pfam" id="PF00069">
    <property type="entry name" value="Pkinase"/>
    <property type="match status" value="2"/>
</dbReference>
<evidence type="ECO:0000256" key="15">
    <source>
        <dbReference type="PROSITE-ProRule" id="PRU10141"/>
    </source>
</evidence>
<dbReference type="FunFam" id="1.10.510.10:FF:000109">
    <property type="entry name" value="Ribosomal protein S6 kinase"/>
    <property type="match status" value="1"/>
</dbReference>
<evidence type="ECO:0000256" key="4">
    <source>
        <dbReference type="ARBA" id="ARBA00012513"/>
    </source>
</evidence>
<feature type="coiled-coil region" evidence="16">
    <location>
        <begin position="113"/>
        <end position="161"/>
    </location>
</feature>
<keyword evidence="5" id="KW-0723">Serine/threonine-protein kinase</keyword>
<evidence type="ECO:0000256" key="2">
    <source>
        <dbReference type="ARBA" id="ARBA00004123"/>
    </source>
</evidence>
<keyword evidence="21" id="KW-1185">Reference proteome</keyword>
<dbReference type="Proteomes" id="UP001474421">
    <property type="component" value="Unassembled WGS sequence"/>
</dbReference>
<dbReference type="GO" id="GO:0005524">
    <property type="term" value="F:ATP binding"/>
    <property type="evidence" value="ECO:0007669"/>
    <property type="project" value="UniProtKB-UniRule"/>
</dbReference>
<evidence type="ECO:0000256" key="1">
    <source>
        <dbReference type="ARBA" id="ARBA00001946"/>
    </source>
</evidence>
<dbReference type="InterPro" id="IPR017892">
    <property type="entry name" value="Pkinase_C"/>
</dbReference>
<feature type="region of interest" description="Disordered" evidence="17">
    <location>
        <begin position="1022"/>
        <end position="1055"/>
    </location>
</feature>
<evidence type="ECO:0000256" key="10">
    <source>
        <dbReference type="ARBA" id="ARBA00022777"/>
    </source>
</evidence>
<feature type="compositionally biased region" description="Basic and acidic residues" evidence="17">
    <location>
        <begin position="285"/>
        <end position="294"/>
    </location>
</feature>
<feature type="coiled-coil region" evidence="16">
    <location>
        <begin position="476"/>
        <end position="510"/>
    </location>
</feature>
<feature type="compositionally biased region" description="Gly residues" evidence="17">
    <location>
        <begin position="1093"/>
        <end position="1108"/>
    </location>
</feature>
<dbReference type="Pfam" id="PF00433">
    <property type="entry name" value="Pkinase_C"/>
    <property type="match status" value="1"/>
</dbReference>
<proteinExistence type="inferred from homology"/>
<comment type="similarity">
    <text evidence="3">Belongs to the protein kinase superfamily. AGC Ser/Thr protein kinase family. S6 kinase subfamily.</text>
</comment>
<dbReference type="InterPro" id="IPR011009">
    <property type="entry name" value="Kinase-like_dom_sf"/>
</dbReference>
<evidence type="ECO:0000256" key="16">
    <source>
        <dbReference type="SAM" id="Coils"/>
    </source>
</evidence>
<comment type="subcellular location">
    <subcellularLocation>
        <location evidence="2">Nucleus</location>
    </subcellularLocation>
</comment>
<evidence type="ECO:0000259" key="19">
    <source>
        <dbReference type="PROSITE" id="PS51285"/>
    </source>
</evidence>